<feature type="compositionally biased region" description="Polar residues" evidence="1">
    <location>
        <begin position="199"/>
        <end position="215"/>
    </location>
</feature>
<organism evidence="2 3">
    <name type="scientific">Aspergillus saccharolyticus JOP 1030-1</name>
    <dbReference type="NCBI Taxonomy" id="1450539"/>
    <lineage>
        <taxon>Eukaryota</taxon>
        <taxon>Fungi</taxon>
        <taxon>Dikarya</taxon>
        <taxon>Ascomycota</taxon>
        <taxon>Pezizomycotina</taxon>
        <taxon>Eurotiomycetes</taxon>
        <taxon>Eurotiomycetidae</taxon>
        <taxon>Eurotiales</taxon>
        <taxon>Aspergillaceae</taxon>
        <taxon>Aspergillus</taxon>
        <taxon>Aspergillus subgen. Circumdati</taxon>
    </lineage>
</organism>
<proteinExistence type="predicted"/>
<gene>
    <name evidence="2" type="ORF">BP01DRAFT_423059</name>
</gene>
<dbReference type="GeneID" id="37080837"/>
<keyword evidence="3" id="KW-1185">Reference proteome</keyword>
<feature type="region of interest" description="Disordered" evidence="1">
    <location>
        <begin position="172"/>
        <end position="218"/>
    </location>
</feature>
<dbReference type="Proteomes" id="UP000248349">
    <property type="component" value="Unassembled WGS sequence"/>
</dbReference>
<accession>A0A318ZH31</accession>
<evidence type="ECO:0000256" key="1">
    <source>
        <dbReference type="SAM" id="MobiDB-lite"/>
    </source>
</evidence>
<dbReference type="RefSeq" id="XP_025432049.1">
    <property type="nucleotide sequence ID" value="XM_025579608.1"/>
</dbReference>
<dbReference type="OrthoDB" id="3944128at2759"/>
<dbReference type="EMBL" id="KZ821229">
    <property type="protein sequence ID" value="PYH46067.1"/>
    <property type="molecule type" value="Genomic_DNA"/>
</dbReference>
<feature type="region of interest" description="Disordered" evidence="1">
    <location>
        <begin position="28"/>
        <end position="49"/>
    </location>
</feature>
<reference evidence="2 3" key="1">
    <citation type="submission" date="2016-12" db="EMBL/GenBank/DDBJ databases">
        <title>The genomes of Aspergillus section Nigri reveals drivers in fungal speciation.</title>
        <authorList>
            <consortium name="DOE Joint Genome Institute"/>
            <person name="Vesth T.C."/>
            <person name="Nybo J."/>
            <person name="Theobald S."/>
            <person name="Brandl J."/>
            <person name="Frisvad J.C."/>
            <person name="Nielsen K.F."/>
            <person name="Lyhne E.K."/>
            <person name="Kogle M.E."/>
            <person name="Kuo A."/>
            <person name="Riley R."/>
            <person name="Clum A."/>
            <person name="Nolan M."/>
            <person name="Lipzen A."/>
            <person name="Salamov A."/>
            <person name="Henrissat B."/>
            <person name="Wiebenga A."/>
            <person name="De Vries R.P."/>
            <person name="Grigoriev I.V."/>
            <person name="Mortensen U.H."/>
            <person name="Andersen M.R."/>
            <person name="Baker S.E."/>
        </authorList>
    </citation>
    <scope>NUCLEOTIDE SEQUENCE [LARGE SCALE GENOMIC DNA]</scope>
    <source>
        <strain evidence="2 3">JOP 1030-1</strain>
    </source>
</reference>
<feature type="compositionally biased region" description="Low complexity" evidence="1">
    <location>
        <begin position="188"/>
        <end position="198"/>
    </location>
</feature>
<feature type="compositionally biased region" description="Polar residues" evidence="1">
    <location>
        <begin position="28"/>
        <end position="43"/>
    </location>
</feature>
<sequence>MQGFLYAAAYIWVAYSSLEDAYDATITSAPPGDTNSPIPSDSCPSPARSYPEENPCSAYHFLPGTATLFCWPVTTADGDLCLQNGTTVSASRPTTAIVNGETFISPTVYLSFTSIYAWSNCRAHPGSQCGGSHSNEILSIHPSTLSSVRYHRNAKYPDRRHRLPLQFRRVHAARTRRARREMPPSPSSPGRSTGAGSSVRSTTRAVRPSATTTSPGCCCSRRSDDREVITVTGYPGAGCWGEGVEGCGCSWRSSGGGHAGAD</sequence>
<name>A0A318ZH31_9EURO</name>
<evidence type="ECO:0000313" key="3">
    <source>
        <dbReference type="Proteomes" id="UP000248349"/>
    </source>
</evidence>
<dbReference type="AlphaFoldDB" id="A0A318ZH31"/>
<protein>
    <submittedName>
        <fullName evidence="2">Uncharacterized protein</fullName>
    </submittedName>
</protein>
<evidence type="ECO:0000313" key="2">
    <source>
        <dbReference type="EMBL" id="PYH46067.1"/>
    </source>
</evidence>